<dbReference type="CDD" id="cd02205">
    <property type="entry name" value="CBS_pair_SF"/>
    <property type="match status" value="1"/>
</dbReference>
<evidence type="ECO:0000256" key="11">
    <source>
        <dbReference type="SAM" id="MobiDB-lite"/>
    </source>
</evidence>
<evidence type="ECO:0000256" key="3">
    <source>
        <dbReference type="ARBA" id="ARBA00022692"/>
    </source>
</evidence>
<dbReference type="PRINTS" id="PR00762">
    <property type="entry name" value="CLCHANNEL"/>
</dbReference>
<dbReference type="Pfam" id="PF00654">
    <property type="entry name" value="Voltage_CLC"/>
    <property type="match status" value="1"/>
</dbReference>
<evidence type="ECO:0000256" key="5">
    <source>
        <dbReference type="ARBA" id="ARBA00023065"/>
    </source>
</evidence>
<sequence length="617" mass="65171">MERSEIVTDTSAEAKPTNSAPVSASGTEEESQERVLSAPALCVVAFTIGVVAAVGAVLFRYMIAFVHNLAFNGRISFFYDANHFEAASVWGPFIILAPIIGGLVVVFLVKTFAPEAKGHGVPEVMYAVYHNNGNVRGVVAIVKSIASAISIGSGASVGREGPIIQIGASFGSTIARTLRLPRWQKITMLAAGAGAGIAATFNTPLGGVLFAVELLLPEVSGRTFLPVVVATATATYIGRIALGLDPAFFVPLSAVDPQHAINLAELVGFAVLGLLAGVASWAFIRFLALCEDFFPKLPGNDYTRNIIGMTLIGLLAYGFFVTTGQYHTAGVGYATIQSIVSESNYSYTLFLLVALLIGKLVATSVSLGAGASGGVFSPSLFIGATLGGAVGALGAWLFPGEGFNMAEFAVVGMGALVGGATGASMTAIVMIFEMTRDYNVIVPLVLAVALSVGVRRWFIAADIYTIKLRNRGRPIPSVRHTNMYLVQQARDLMNRNFVVLPAATSVRDAIKLVGEEGQRRHVVVSEDGRIVGYARFGSVLYAPSIRADQTLADIISDDFVVAPENNILNSIITRMNRRARSFAIVVRAGVVVPRPEDVVGIIDSPEIAGAVIRNHYS</sequence>
<keyword evidence="4 12" id="KW-1133">Transmembrane helix</keyword>
<keyword evidence="10" id="KW-0129">CBS domain</keyword>
<dbReference type="PROSITE" id="PS51371">
    <property type="entry name" value="CBS"/>
    <property type="match status" value="1"/>
</dbReference>
<evidence type="ECO:0000256" key="7">
    <source>
        <dbReference type="ARBA" id="ARBA00023173"/>
    </source>
</evidence>
<feature type="transmembrane region" description="Helical" evidence="12">
    <location>
        <begin position="410"/>
        <end position="432"/>
    </location>
</feature>
<keyword evidence="9" id="KW-0407">Ion channel</keyword>
<dbReference type="GO" id="GO:0005254">
    <property type="term" value="F:chloride channel activity"/>
    <property type="evidence" value="ECO:0007669"/>
    <property type="project" value="UniProtKB-KW"/>
</dbReference>
<keyword evidence="6 12" id="KW-0472">Membrane</keyword>
<gene>
    <name evidence="14" type="ORF">SAMN03080610_01468</name>
</gene>
<dbReference type="OrthoDB" id="9767361at2"/>
<dbReference type="AlphaFoldDB" id="A0A1G5N3V2"/>
<evidence type="ECO:0000313" key="14">
    <source>
        <dbReference type="EMBL" id="SCZ32076.1"/>
    </source>
</evidence>
<dbReference type="SUPFAM" id="SSF54631">
    <property type="entry name" value="CBS-domain pair"/>
    <property type="match status" value="1"/>
</dbReference>
<dbReference type="GO" id="GO:0034707">
    <property type="term" value="C:chloride channel complex"/>
    <property type="evidence" value="ECO:0007669"/>
    <property type="project" value="UniProtKB-KW"/>
</dbReference>
<keyword evidence="8" id="KW-0868">Chloride</keyword>
<feature type="domain" description="CBS" evidence="13">
    <location>
        <begin position="493"/>
        <end position="550"/>
    </location>
</feature>
<reference evidence="14 15" key="1">
    <citation type="submission" date="2016-10" db="EMBL/GenBank/DDBJ databases">
        <authorList>
            <person name="de Groot N.N."/>
        </authorList>
    </citation>
    <scope>NUCLEOTIDE SEQUENCE [LARGE SCALE GENOMIC DNA]</scope>
    <source>
        <strain evidence="14 15">DSM 2698</strain>
    </source>
</reference>
<feature type="transmembrane region" description="Helical" evidence="12">
    <location>
        <begin position="89"/>
        <end position="109"/>
    </location>
</feature>
<proteinExistence type="predicted"/>
<dbReference type="PANTHER" id="PTHR43427">
    <property type="entry name" value="CHLORIDE CHANNEL PROTEIN CLC-E"/>
    <property type="match status" value="1"/>
</dbReference>
<dbReference type="EMBL" id="FMVW01000002">
    <property type="protein sequence ID" value="SCZ32076.1"/>
    <property type="molecule type" value="Genomic_DNA"/>
</dbReference>
<keyword evidence="7" id="KW-0869">Chloride channel</keyword>
<feature type="transmembrane region" description="Helical" evidence="12">
    <location>
        <begin position="224"/>
        <end position="242"/>
    </location>
</feature>
<feature type="transmembrane region" description="Helical" evidence="12">
    <location>
        <begin position="438"/>
        <end position="459"/>
    </location>
</feature>
<feature type="transmembrane region" description="Helical" evidence="12">
    <location>
        <begin position="40"/>
        <end position="63"/>
    </location>
</feature>
<accession>A0A1G5N3V2</accession>
<evidence type="ECO:0000313" key="15">
    <source>
        <dbReference type="Proteomes" id="UP000199347"/>
    </source>
</evidence>
<keyword evidence="5" id="KW-0406">Ion transport</keyword>
<evidence type="ECO:0000256" key="2">
    <source>
        <dbReference type="ARBA" id="ARBA00022448"/>
    </source>
</evidence>
<dbReference type="STRING" id="1120955.SAMN03080610_01468"/>
<evidence type="ECO:0000256" key="6">
    <source>
        <dbReference type="ARBA" id="ARBA00023136"/>
    </source>
</evidence>
<dbReference type="Pfam" id="PF00571">
    <property type="entry name" value="CBS"/>
    <property type="match status" value="1"/>
</dbReference>
<dbReference type="InterPro" id="IPR046342">
    <property type="entry name" value="CBS_dom_sf"/>
</dbReference>
<dbReference type="Gene3D" id="3.10.580.10">
    <property type="entry name" value="CBS-domain"/>
    <property type="match status" value="1"/>
</dbReference>
<name>A0A1G5N3V2_AFIMA</name>
<feature type="region of interest" description="Disordered" evidence="11">
    <location>
        <begin position="1"/>
        <end position="29"/>
    </location>
</feature>
<dbReference type="CDD" id="cd00400">
    <property type="entry name" value="Voltage_gated_ClC"/>
    <property type="match status" value="1"/>
</dbReference>
<evidence type="ECO:0000256" key="10">
    <source>
        <dbReference type="PROSITE-ProRule" id="PRU00703"/>
    </source>
</evidence>
<dbReference type="Proteomes" id="UP000199347">
    <property type="component" value="Unassembled WGS sequence"/>
</dbReference>
<evidence type="ECO:0000256" key="1">
    <source>
        <dbReference type="ARBA" id="ARBA00004141"/>
    </source>
</evidence>
<feature type="transmembrane region" description="Helical" evidence="12">
    <location>
        <begin position="347"/>
        <end position="369"/>
    </location>
</feature>
<keyword evidence="15" id="KW-1185">Reference proteome</keyword>
<dbReference type="SUPFAM" id="SSF81340">
    <property type="entry name" value="Clc chloride channel"/>
    <property type="match status" value="1"/>
</dbReference>
<evidence type="ECO:0000256" key="8">
    <source>
        <dbReference type="ARBA" id="ARBA00023214"/>
    </source>
</evidence>
<evidence type="ECO:0000259" key="13">
    <source>
        <dbReference type="PROSITE" id="PS51371"/>
    </source>
</evidence>
<dbReference type="PANTHER" id="PTHR43427:SF6">
    <property type="entry name" value="CHLORIDE CHANNEL PROTEIN CLC-E"/>
    <property type="match status" value="1"/>
</dbReference>
<dbReference type="Gene3D" id="1.10.3080.10">
    <property type="entry name" value="Clc chloride channel"/>
    <property type="match status" value="1"/>
</dbReference>
<dbReference type="InterPro" id="IPR050368">
    <property type="entry name" value="ClC-type_chloride_channel"/>
</dbReference>
<protein>
    <submittedName>
        <fullName evidence="14">Chloride channel protein, CIC family</fullName>
    </submittedName>
</protein>
<feature type="transmembrane region" description="Helical" evidence="12">
    <location>
        <begin position="375"/>
        <end position="398"/>
    </location>
</feature>
<organism evidence="14 15">
    <name type="scientific">Afifella marina DSM 2698</name>
    <dbReference type="NCBI Taxonomy" id="1120955"/>
    <lineage>
        <taxon>Bacteria</taxon>
        <taxon>Pseudomonadati</taxon>
        <taxon>Pseudomonadota</taxon>
        <taxon>Alphaproteobacteria</taxon>
        <taxon>Hyphomicrobiales</taxon>
        <taxon>Afifellaceae</taxon>
        <taxon>Afifella</taxon>
    </lineage>
</organism>
<feature type="transmembrane region" description="Helical" evidence="12">
    <location>
        <begin position="186"/>
        <end position="212"/>
    </location>
</feature>
<keyword evidence="2" id="KW-0813">Transport</keyword>
<evidence type="ECO:0000256" key="4">
    <source>
        <dbReference type="ARBA" id="ARBA00022989"/>
    </source>
</evidence>
<keyword evidence="3 12" id="KW-0812">Transmembrane</keyword>
<dbReference type="InterPro" id="IPR001807">
    <property type="entry name" value="ClC"/>
</dbReference>
<evidence type="ECO:0000256" key="9">
    <source>
        <dbReference type="ARBA" id="ARBA00023303"/>
    </source>
</evidence>
<evidence type="ECO:0000256" key="12">
    <source>
        <dbReference type="SAM" id="Phobius"/>
    </source>
</evidence>
<dbReference type="InterPro" id="IPR014743">
    <property type="entry name" value="Cl-channel_core"/>
</dbReference>
<feature type="transmembrane region" description="Helical" evidence="12">
    <location>
        <begin position="263"/>
        <end position="286"/>
    </location>
</feature>
<comment type="subcellular location">
    <subcellularLocation>
        <location evidence="1">Membrane</location>
        <topology evidence="1">Multi-pass membrane protein</topology>
    </subcellularLocation>
</comment>
<dbReference type="InterPro" id="IPR000644">
    <property type="entry name" value="CBS_dom"/>
</dbReference>
<feature type="compositionally biased region" description="Polar residues" evidence="11">
    <location>
        <begin position="7"/>
        <end position="26"/>
    </location>
</feature>
<feature type="transmembrane region" description="Helical" evidence="12">
    <location>
        <begin position="306"/>
        <end position="326"/>
    </location>
</feature>